<dbReference type="OrthoDB" id="422474at2759"/>
<accession>A0A8J6CBJ3</accession>
<keyword evidence="1" id="KW-0732">Signal</keyword>
<evidence type="ECO:0000313" key="2">
    <source>
        <dbReference type="EMBL" id="KAG8463760.1"/>
    </source>
</evidence>
<gene>
    <name evidence="2" type="ORF">KFE25_004033</name>
</gene>
<organism evidence="2 3">
    <name type="scientific">Diacronema lutheri</name>
    <name type="common">Unicellular marine alga</name>
    <name type="synonym">Monochrysis lutheri</name>
    <dbReference type="NCBI Taxonomy" id="2081491"/>
    <lineage>
        <taxon>Eukaryota</taxon>
        <taxon>Haptista</taxon>
        <taxon>Haptophyta</taxon>
        <taxon>Pavlovophyceae</taxon>
        <taxon>Pavlovales</taxon>
        <taxon>Pavlovaceae</taxon>
        <taxon>Diacronema</taxon>
    </lineage>
</organism>
<dbReference type="Proteomes" id="UP000751190">
    <property type="component" value="Unassembled WGS sequence"/>
</dbReference>
<evidence type="ECO:0000313" key="3">
    <source>
        <dbReference type="Proteomes" id="UP000751190"/>
    </source>
</evidence>
<protein>
    <recommendedName>
        <fullName evidence="4">Peptidase A1 domain-containing protein</fullName>
    </recommendedName>
</protein>
<keyword evidence="3" id="KW-1185">Reference proteome</keyword>
<sequence length="433" mass="45044">MSRNAVGLFVFACLSCCALFVGLGRAPPALSTSVPPVLSDGVRLPLKVEFLWNGPSSKFGYAFLIDVAALAPAGAASLPAQWLLVDSGSSTASFCNSSFAASLQPLLLTTGDPSKLSRTVSCNKYGTDLSAPEGFWGYFYHGDLQTSDGLTMPGSYYAVMEESIGMTCSNNGFVVQDGSLLEGIFGIGGVNLDMVQQVPAGAQPSIDTCADYPLAGYQPSPLREFADGTPDSPLTHLGIRWEGGVGPNQGTLFLNGAATANENYRADDVIGPFLIKSDQWYTIEVTGFEMRCPDVATASVPFASAAANSIMDTGTPYLQFPASVGQMLFAHAGGHAGCELLVNLVGPPGSGANPQLPFNVDKLMTLMDAVGTVAGNPLVSFNGNDFILGAMGFLFFDILVYDLAANVGTAVPRADVVIPANLVPSYPGAAVAK</sequence>
<feature type="signal peptide" evidence="1">
    <location>
        <begin position="1"/>
        <end position="31"/>
    </location>
</feature>
<feature type="chain" id="PRO_5035251013" description="Peptidase A1 domain-containing protein" evidence="1">
    <location>
        <begin position="32"/>
        <end position="433"/>
    </location>
</feature>
<evidence type="ECO:0008006" key="4">
    <source>
        <dbReference type="Google" id="ProtNLM"/>
    </source>
</evidence>
<dbReference type="SUPFAM" id="SSF50630">
    <property type="entry name" value="Acid proteases"/>
    <property type="match status" value="1"/>
</dbReference>
<name>A0A8J6CBJ3_DIALT</name>
<proteinExistence type="predicted"/>
<reference evidence="2" key="1">
    <citation type="submission" date="2021-05" db="EMBL/GenBank/DDBJ databases">
        <title>The genome of the haptophyte Pavlova lutheri (Diacronema luteri, Pavlovales) - a model for lipid biosynthesis in eukaryotic algae.</title>
        <authorList>
            <person name="Hulatt C.J."/>
            <person name="Posewitz M.C."/>
        </authorList>
    </citation>
    <scope>NUCLEOTIDE SEQUENCE</scope>
    <source>
        <strain evidence="2">NIVA-4/92</strain>
    </source>
</reference>
<evidence type="ECO:0000256" key="1">
    <source>
        <dbReference type="SAM" id="SignalP"/>
    </source>
</evidence>
<comment type="caution">
    <text evidence="2">The sequence shown here is derived from an EMBL/GenBank/DDBJ whole genome shotgun (WGS) entry which is preliminary data.</text>
</comment>
<dbReference type="EMBL" id="JAGTXO010000015">
    <property type="protein sequence ID" value="KAG8463760.1"/>
    <property type="molecule type" value="Genomic_DNA"/>
</dbReference>
<dbReference type="Gene3D" id="2.40.70.10">
    <property type="entry name" value="Acid Proteases"/>
    <property type="match status" value="1"/>
</dbReference>
<dbReference type="InterPro" id="IPR021109">
    <property type="entry name" value="Peptidase_aspartic_dom_sf"/>
</dbReference>
<dbReference type="AlphaFoldDB" id="A0A8J6CBJ3"/>